<accession>A0A1G5QEY5</accession>
<proteinExistence type="predicted"/>
<dbReference type="EMBL" id="FMWJ01000005">
    <property type="protein sequence ID" value="SCZ60423.1"/>
    <property type="molecule type" value="Genomic_DNA"/>
</dbReference>
<dbReference type="AlphaFoldDB" id="A0A1G5QEY5"/>
<evidence type="ECO:0000313" key="4">
    <source>
        <dbReference type="Proteomes" id="UP000183223"/>
    </source>
</evidence>
<organism evidence="3 4">
    <name type="scientific">Photorhabdus luminescens</name>
    <name type="common">Xenorhabdus luminescens</name>
    <dbReference type="NCBI Taxonomy" id="29488"/>
    <lineage>
        <taxon>Bacteria</taxon>
        <taxon>Pseudomonadati</taxon>
        <taxon>Pseudomonadota</taxon>
        <taxon>Gammaproteobacteria</taxon>
        <taxon>Enterobacterales</taxon>
        <taxon>Morganellaceae</taxon>
        <taxon>Photorhabdus</taxon>
    </lineage>
</organism>
<dbReference type="PANTHER" id="PTHR40588:SF1">
    <property type="entry name" value="MRNA INTERFERASE TOXIN YAFQ"/>
    <property type="match status" value="1"/>
</dbReference>
<dbReference type="Gene3D" id="3.30.2310.20">
    <property type="entry name" value="RelE-like"/>
    <property type="match status" value="1"/>
</dbReference>
<dbReference type="InterPro" id="IPR004386">
    <property type="entry name" value="Toxin_YafQ-like"/>
</dbReference>
<reference evidence="4" key="1">
    <citation type="submission" date="2016-10" db="EMBL/GenBank/DDBJ databases">
        <authorList>
            <person name="Varghese N."/>
            <person name="Submissions S."/>
        </authorList>
    </citation>
    <scope>NUCLEOTIDE SEQUENCE [LARGE SCALE GENOMIC DNA]</scope>
    <source>
        <strain evidence="4">ATCC 29999</strain>
    </source>
</reference>
<name>A0A1G5QEY5_PHOLU</name>
<dbReference type="Pfam" id="PF15738">
    <property type="entry name" value="YafQ_toxin"/>
    <property type="match status" value="1"/>
</dbReference>
<dbReference type="SUPFAM" id="SSF143011">
    <property type="entry name" value="RelE-like"/>
    <property type="match status" value="1"/>
</dbReference>
<feature type="active site" description="Proton donor" evidence="2">
    <location>
        <position position="54"/>
    </location>
</feature>
<evidence type="ECO:0000313" key="3">
    <source>
        <dbReference type="EMBL" id="SCZ60423.1"/>
    </source>
</evidence>
<dbReference type="InterPro" id="IPR007712">
    <property type="entry name" value="RelE/ParE_toxin"/>
</dbReference>
<dbReference type="NCBIfam" id="TIGR02385">
    <property type="entry name" value="RelE_StbE"/>
    <property type="match status" value="1"/>
</dbReference>
<evidence type="ECO:0000256" key="2">
    <source>
        <dbReference type="PIRSR" id="PIRSR006156-1"/>
    </source>
</evidence>
<dbReference type="GO" id="GO:0004521">
    <property type="term" value="F:RNA endonuclease activity"/>
    <property type="evidence" value="ECO:0007669"/>
    <property type="project" value="TreeGrafter"/>
</dbReference>
<keyword evidence="1" id="KW-1277">Toxin-antitoxin system</keyword>
<gene>
    <name evidence="3" type="ORF">SAMN02982990_01604</name>
</gene>
<dbReference type="PANTHER" id="PTHR40588">
    <property type="entry name" value="MRNA INTERFERASE TOXIN YAFQ"/>
    <property type="match status" value="1"/>
</dbReference>
<dbReference type="PIRSF" id="PIRSF006156">
    <property type="entry name" value="YafQ"/>
    <property type="match status" value="1"/>
</dbReference>
<dbReference type="Proteomes" id="UP000183223">
    <property type="component" value="Unassembled WGS sequence"/>
</dbReference>
<keyword evidence="4" id="KW-1185">Reference proteome</keyword>
<sequence length="60" mass="7264">MSLLIDNRPLPANYQDHPLRGEWKEFRDAHIEPDWLLIYKVVDNVVRFERTGRHSDLFDE</sequence>
<dbReference type="GO" id="GO:0006415">
    <property type="term" value="P:translational termination"/>
    <property type="evidence" value="ECO:0007669"/>
    <property type="project" value="TreeGrafter"/>
</dbReference>
<evidence type="ECO:0000256" key="1">
    <source>
        <dbReference type="ARBA" id="ARBA00022649"/>
    </source>
</evidence>
<dbReference type="InterPro" id="IPR035093">
    <property type="entry name" value="RelE/ParE_toxin_dom_sf"/>
</dbReference>
<protein>
    <submittedName>
        <fullName evidence="3">Addiction module toxin component, YafQ family/addiction module toxin, RelE/StbE family</fullName>
    </submittedName>
</protein>
<dbReference type="GO" id="GO:0006402">
    <property type="term" value="P:mRNA catabolic process"/>
    <property type="evidence" value="ECO:0007669"/>
    <property type="project" value="TreeGrafter"/>
</dbReference>